<comment type="function">
    <text evidence="6">Induces local and distal defense responses (incompatible hypersensitive reaction) in plants from the solanaceae and cruciferae families. Elicits leaf necrosis and causes the accumulation of pathogenesis-related proteins. Might interact with the lipidic molecules of the plasma membrane.</text>
</comment>
<evidence type="ECO:0000256" key="7">
    <source>
        <dbReference type="SAM" id="SignalP"/>
    </source>
</evidence>
<evidence type="ECO:0000256" key="5">
    <source>
        <dbReference type="ARBA" id="ARBA00023157"/>
    </source>
</evidence>
<evidence type="ECO:0000256" key="6">
    <source>
        <dbReference type="RuleBase" id="RU368111"/>
    </source>
</evidence>
<dbReference type="EMBL" id="QLLG01000107">
    <property type="protein sequence ID" value="RMX68163.1"/>
    <property type="molecule type" value="Genomic_DNA"/>
</dbReference>
<evidence type="ECO:0000313" key="8">
    <source>
        <dbReference type="EMBL" id="RMX68163.1"/>
    </source>
</evidence>
<dbReference type="AlphaFoldDB" id="A0A3M6VPX0"/>
<dbReference type="InterPro" id="IPR036470">
    <property type="entry name" value="Elicitin_sf"/>
</dbReference>
<comment type="similarity">
    <text evidence="2 6">Belongs to the elicitin family.</text>
</comment>
<dbReference type="GO" id="GO:0005576">
    <property type="term" value="C:extracellular region"/>
    <property type="evidence" value="ECO:0007669"/>
    <property type="project" value="UniProtKB-SubCell"/>
</dbReference>
<evidence type="ECO:0000313" key="9">
    <source>
        <dbReference type="Proteomes" id="UP000282087"/>
    </source>
</evidence>
<evidence type="ECO:0000256" key="1">
    <source>
        <dbReference type="ARBA" id="ARBA00004613"/>
    </source>
</evidence>
<dbReference type="SMART" id="SM01187">
    <property type="entry name" value="Elicitin"/>
    <property type="match status" value="1"/>
</dbReference>
<keyword evidence="4 6" id="KW-0928">Hypersensitive response elicitation</keyword>
<feature type="signal peptide" evidence="7">
    <location>
        <begin position="1"/>
        <end position="20"/>
    </location>
</feature>
<dbReference type="Proteomes" id="UP000282087">
    <property type="component" value="Unassembled WGS sequence"/>
</dbReference>
<keyword evidence="7" id="KW-0732">Signal</keyword>
<keyword evidence="5 6" id="KW-1015">Disulfide bond</keyword>
<evidence type="ECO:0000256" key="3">
    <source>
        <dbReference type="ARBA" id="ARBA00022525"/>
    </source>
</evidence>
<keyword evidence="9" id="KW-1185">Reference proteome</keyword>
<dbReference type="Pfam" id="PF00964">
    <property type="entry name" value="Elicitin"/>
    <property type="match status" value="1"/>
</dbReference>
<keyword evidence="3 6" id="KW-0964">Secreted</keyword>
<sequence length="158" mass="16204">MKPLTSLLFVGLAFGSTICAEDCTQSKLLAIASSSYVKGCTSKVGLESITSISTLTDEKIKAVCDSSDCMALMDEMRTIIIDDCNIPDTTISLKKDLLDPFKKACSSSGSADLSSSSVGATSVGSTASDSTSSSVSATVLPVSWVSAVALVVATLVLQ</sequence>
<reference evidence="8 9" key="1">
    <citation type="submission" date="2018-06" db="EMBL/GenBank/DDBJ databases">
        <title>Comparative genomics of downy mildews reveals potential adaptations to biotrophy.</title>
        <authorList>
            <person name="Fletcher K."/>
            <person name="Klosterman S.J."/>
            <person name="Derevnina L."/>
            <person name="Martin F."/>
            <person name="Koike S."/>
            <person name="Reyes Chin-Wo S."/>
            <person name="Mou B."/>
            <person name="Michelmore R."/>
        </authorList>
    </citation>
    <scope>NUCLEOTIDE SEQUENCE [LARGE SCALE GENOMIC DNA]</scope>
    <source>
        <strain evidence="8 9">R14</strain>
    </source>
</reference>
<accession>A0A3M6VPX0</accession>
<evidence type="ECO:0000256" key="4">
    <source>
        <dbReference type="ARBA" id="ARBA00022978"/>
    </source>
</evidence>
<comment type="caution">
    <text evidence="8">The sequence shown here is derived from an EMBL/GenBank/DDBJ whole genome shotgun (WGS) entry which is preliminary data.</text>
</comment>
<proteinExistence type="inferred from homology"/>
<dbReference type="SUPFAM" id="SSF48647">
    <property type="entry name" value="Fungal elicitin"/>
    <property type="match status" value="1"/>
</dbReference>
<name>A0A3M6VPX0_9STRA</name>
<dbReference type="InterPro" id="IPR002200">
    <property type="entry name" value="Elicitin"/>
</dbReference>
<organism evidence="8 9">
    <name type="scientific">Peronospora effusa</name>
    <dbReference type="NCBI Taxonomy" id="542832"/>
    <lineage>
        <taxon>Eukaryota</taxon>
        <taxon>Sar</taxon>
        <taxon>Stramenopiles</taxon>
        <taxon>Oomycota</taxon>
        <taxon>Peronosporomycetes</taxon>
        <taxon>Peronosporales</taxon>
        <taxon>Peronosporaceae</taxon>
        <taxon>Peronospora</taxon>
    </lineage>
</organism>
<dbReference type="GO" id="GO:0052040">
    <property type="term" value="P:symbiont-mediated perturbation of host programmed cell death"/>
    <property type="evidence" value="ECO:0007669"/>
    <property type="project" value="UniProtKB-UniRule"/>
</dbReference>
<comment type="subcellular location">
    <subcellularLocation>
        <location evidence="1 6">Secreted</location>
    </subcellularLocation>
</comment>
<protein>
    <recommendedName>
        <fullName evidence="6">Elicitin</fullName>
    </recommendedName>
</protein>
<dbReference type="VEuPathDB" id="FungiDB:DD237_008011"/>
<evidence type="ECO:0000256" key="2">
    <source>
        <dbReference type="ARBA" id="ARBA00009544"/>
    </source>
</evidence>
<dbReference type="Gene3D" id="1.10.239.10">
    <property type="entry name" value="Elicitin domain"/>
    <property type="match status" value="1"/>
</dbReference>
<feature type="chain" id="PRO_5018071108" description="Elicitin" evidence="7">
    <location>
        <begin position="21"/>
        <end position="158"/>
    </location>
</feature>
<gene>
    <name evidence="8" type="ORF">DD238_007793</name>
</gene>